<dbReference type="RefSeq" id="WP_183457594.1">
    <property type="nucleotide sequence ID" value="NZ_JACHWZ010000004.1"/>
</dbReference>
<evidence type="ECO:0000313" key="3">
    <source>
        <dbReference type="Proteomes" id="UP000535937"/>
    </source>
</evidence>
<dbReference type="AlphaFoldDB" id="A0A7W4WAV6"/>
<organism evidence="2 3">
    <name type="scientific">Microbulbifer rhizosphaerae</name>
    <dbReference type="NCBI Taxonomy" id="1562603"/>
    <lineage>
        <taxon>Bacteria</taxon>
        <taxon>Pseudomonadati</taxon>
        <taxon>Pseudomonadota</taxon>
        <taxon>Gammaproteobacteria</taxon>
        <taxon>Cellvibrionales</taxon>
        <taxon>Microbulbiferaceae</taxon>
        <taxon>Microbulbifer</taxon>
    </lineage>
</organism>
<gene>
    <name evidence="2" type="ORF">FHS09_001138</name>
</gene>
<reference evidence="2 3" key="1">
    <citation type="submission" date="2020-08" db="EMBL/GenBank/DDBJ databases">
        <title>Genomic Encyclopedia of Type Strains, Phase III (KMG-III): the genomes of soil and plant-associated and newly described type strains.</title>
        <authorList>
            <person name="Whitman W."/>
        </authorList>
    </citation>
    <scope>NUCLEOTIDE SEQUENCE [LARGE SCALE GENOMIC DNA]</scope>
    <source>
        <strain evidence="2 3">CECT 8799</strain>
    </source>
</reference>
<keyword evidence="3" id="KW-1185">Reference proteome</keyword>
<feature type="chain" id="PRO_5031373321" description="Cytochrome c domain-containing protein" evidence="1">
    <location>
        <begin position="27"/>
        <end position="366"/>
    </location>
</feature>
<dbReference type="SUPFAM" id="SSF56935">
    <property type="entry name" value="Porins"/>
    <property type="match status" value="1"/>
</dbReference>
<proteinExistence type="predicted"/>
<sequence>MSWTFKKTATAFAALLFAILLTPAQAEPYLAFKTGNKCSACHVNPIGGGARNTFGNYYGTHVLPALPGDTLGFDSGSLTESVRVGANLRANFQRHEEDSADATQGFETQSAQVYLHFQPKGSRFSFYLDEQIAPGAALNREAFVMAKLSGNHYLKAGKIMLPYGIRLEDDSAFIREATQITFDNSDNGVELGLDFDKALFNVVLSNGTGATNNDDDRFQYVVRGEYVERKWRIGGSALVNESTSGTRKIWGVFAGAHLYGFTLLAEVDQIVDESLINGFGNETEQIVTLFEVNRELGKGMNLKVTHETFDPESNTDNNERARSSVLLEYTPFANIQLRGGIRNGDDIPQRDQGNFKDLFVQAHLYF</sequence>
<protein>
    <recommendedName>
        <fullName evidence="4">Cytochrome c domain-containing protein</fullName>
    </recommendedName>
</protein>
<evidence type="ECO:0000313" key="2">
    <source>
        <dbReference type="EMBL" id="MBB3060323.1"/>
    </source>
</evidence>
<evidence type="ECO:0008006" key="4">
    <source>
        <dbReference type="Google" id="ProtNLM"/>
    </source>
</evidence>
<comment type="caution">
    <text evidence="2">The sequence shown here is derived from an EMBL/GenBank/DDBJ whole genome shotgun (WGS) entry which is preliminary data.</text>
</comment>
<accession>A0A7W4WAV6</accession>
<keyword evidence="1" id="KW-0732">Signal</keyword>
<dbReference type="EMBL" id="JACHWZ010000004">
    <property type="protein sequence ID" value="MBB3060323.1"/>
    <property type="molecule type" value="Genomic_DNA"/>
</dbReference>
<dbReference type="Proteomes" id="UP000535937">
    <property type="component" value="Unassembled WGS sequence"/>
</dbReference>
<name>A0A7W4WAV6_9GAMM</name>
<feature type="signal peptide" evidence="1">
    <location>
        <begin position="1"/>
        <end position="26"/>
    </location>
</feature>
<evidence type="ECO:0000256" key="1">
    <source>
        <dbReference type="SAM" id="SignalP"/>
    </source>
</evidence>